<dbReference type="Pfam" id="PF07596">
    <property type="entry name" value="SBP_bac_10"/>
    <property type="match status" value="1"/>
</dbReference>
<comment type="caution">
    <text evidence="2">The sequence shown here is derived from an EMBL/GenBank/DDBJ whole genome shotgun (WGS) entry which is preliminary data.</text>
</comment>
<reference evidence="2 3" key="1">
    <citation type="submission" date="2019-02" db="EMBL/GenBank/DDBJ databases">
        <title>Deep-cultivation of Planctomycetes and their phenomic and genomic characterization uncovers novel biology.</title>
        <authorList>
            <person name="Wiegand S."/>
            <person name="Jogler M."/>
            <person name="Boedeker C."/>
            <person name="Pinto D."/>
            <person name="Vollmers J."/>
            <person name="Rivas-Marin E."/>
            <person name="Kohn T."/>
            <person name="Peeters S.H."/>
            <person name="Heuer A."/>
            <person name="Rast P."/>
            <person name="Oberbeckmann S."/>
            <person name="Bunk B."/>
            <person name="Jeske O."/>
            <person name="Meyerdierks A."/>
            <person name="Storesund J.E."/>
            <person name="Kallscheuer N."/>
            <person name="Luecker S."/>
            <person name="Lage O.M."/>
            <person name="Pohl T."/>
            <person name="Merkel B.J."/>
            <person name="Hornburger P."/>
            <person name="Mueller R.-W."/>
            <person name="Bruemmer F."/>
            <person name="Labrenz M."/>
            <person name="Spormann A.M."/>
            <person name="Op Den Camp H."/>
            <person name="Overmann J."/>
            <person name="Amann R."/>
            <person name="Jetten M.S.M."/>
            <person name="Mascher T."/>
            <person name="Medema M.H."/>
            <person name="Devos D.P."/>
            <person name="Kaster A.-K."/>
            <person name="Ovreas L."/>
            <person name="Rohde M."/>
            <person name="Galperin M.Y."/>
            <person name="Jogler C."/>
        </authorList>
    </citation>
    <scope>NUCLEOTIDE SEQUENCE [LARGE SCALE GENOMIC DNA]</scope>
    <source>
        <strain evidence="2 3">Pla111</strain>
    </source>
</reference>
<accession>A0A5C5WBE4</accession>
<dbReference type="Proteomes" id="UP000318995">
    <property type="component" value="Unassembled WGS sequence"/>
</dbReference>
<organism evidence="2 3">
    <name type="scientific">Botrimarina hoheduenensis</name>
    <dbReference type="NCBI Taxonomy" id="2528000"/>
    <lineage>
        <taxon>Bacteria</taxon>
        <taxon>Pseudomonadati</taxon>
        <taxon>Planctomycetota</taxon>
        <taxon>Planctomycetia</taxon>
        <taxon>Pirellulales</taxon>
        <taxon>Lacipirellulaceae</taxon>
        <taxon>Botrimarina</taxon>
    </lineage>
</organism>
<dbReference type="InterPro" id="IPR045584">
    <property type="entry name" value="Pilin-like"/>
</dbReference>
<dbReference type="NCBIfam" id="TIGR02532">
    <property type="entry name" value="IV_pilin_GFxxxE"/>
    <property type="match status" value="1"/>
</dbReference>
<name>A0A5C5WBE4_9BACT</name>
<dbReference type="InterPro" id="IPR012902">
    <property type="entry name" value="N_methyl_site"/>
</dbReference>
<dbReference type="Pfam" id="PF07963">
    <property type="entry name" value="N_methyl"/>
    <property type="match status" value="1"/>
</dbReference>
<dbReference type="InterPro" id="IPR011453">
    <property type="entry name" value="DUF1559"/>
</dbReference>
<dbReference type="PANTHER" id="PTHR30093">
    <property type="entry name" value="GENERAL SECRETION PATHWAY PROTEIN G"/>
    <property type="match status" value="1"/>
</dbReference>
<evidence type="ECO:0000259" key="1">
    <source>
        <dbReference type="Pfam" id="PF07596"/>
    </source>
</evidence>
<dbReference type="RefSeq" id="WP_146571871.1">
    <property type="nucleotide sequence ID" value="NZ_SJPH01000002.1"/>
</dbReference>
<dbReference type="OrthoDB" id="254858at2"/>
<feature type="domain" description="DUF1559" evidence="1">
    <location>
        <begin position="36"/>
        <end position="316"/>
    </location>
</feature>
<keyword evidence="3" id="KW-1185">Reference proteome</keyword>
<dbReference type="SUPFAM" id="SSF54523">
    <property type="entry name" value="Pili subunits"/>
    <property type="match status" value="1"/>
</dbReference>
<dbReference type="PANTHER" id="PTHR30093:SF2">
    <property type="entry name" value="TYPE II SECRETION SYSTEM PROTEIN H"/>
    <property type="match status" value="1"/>
</dbReference>
<proteinExistence type="predicted"/>
<evidence type="ECO:0000313" key="3">
    <source>
        <dbReference type="Proteomes" id="UP000318995"/>
    </source>
</evidence>
<gene>
    <name evidence="2" type="ORF">Pla111_09440</name>
</gene>
<evidence type="ECO:0000313" key="2">
    <source>
        <dbReference type="EMBL" id="TWT47331.1"/>
    </source>
</evidence>
<dbReference type="EMBL" id="SJPH01000002">
    <property type="protein sequence ID" value="TWT47331.1"/>
    <property type="molecule type" value="Genomic_DNA"/>
</dbReference>
<protein>
    <recommendedName>
        <fullName evidence="1">DUF1559 domain-containing protein</fullName>
    </recommendedName>
</protein>
<dbReference type="AlphaFoldDB" id="A0A5C5WBE4"/>
<sequence length="332" mass="35852">MRYRATRYTAAFTLVELLVVVAIIGILVALLLPAVQAAREAARRSSCVNHLRQLSLAVLNFESFAGHLPPSTQITGTTGNNGAWGVHGRVLPFLEEGALYRTVDLTLAWDNQQPINGLKIAVFGCPSDENSFLVRDPGGGKVLLYPTSYGFNFGTWFVYDPATNEGGDGLFFPDSNLELRRVTDGASKTLLASEVLGWQHYRRNAQPTSTTIPPDADTAAALVPAAEYKNTGHTEWPDGRVHHTGFTATLPPNSRMLLDQGGVLLDHDYNSWQEGKLSGGGGPTYAIVTSRSAHPGGVNAARLDGSVSFYQDNIERDAWRTLAMRADGGQAP</sequence>
<dbReference type="Gene3D" id="3.30.700.10">
    <property type="entry name" value="Glycoprotein, Type 4 Pilin"/>
    <property type="match status" value="1"/>
</dbReference>